<feature type="coiled-coil region" evidence="1">
    <location>
        <begin position="97"/>
        <end position="124"/>
    </location>
</feature>
<organism evidence="2 3">
    <name type="scientific">Smittium culicis</name>
    <dbReference type="NCBI Taxonomy" id="133412"/>
    <lineage>
        <taxon>Eukaryota</taxon>
        <taxon>Fungi</taxon>
        <taxon>Fungi incertae sedis</taxon>
        <taxon>Zoopagomycota</taxon>
        <taxon>Kickxellomycotina</taxon>
        <taxon>Harpellomycetes</taxon>
        <taxon>Harpellales</taxon>
        <taxon>Legeriomycetaceae</taxon>
        <taxon>Smittium</taxon>
    </lineage>
</organism>
<keyword evidence="3" id="KW-1185">Reference proteome</keyword>
<dbReference type="Proteomes" id="UP000187283">
    <property type="component" value="Unassembled WGS sequence"/>
</dbReference>
<reference evidence="2 3" key="1">
    <citation type="submission" date="2017-01" db="EMBL/GenBank/DDBJ databases">
        <authorList>
            <person name="Mah S.A."/>
            <person name="Swanson W.J."/>
            <person name="Moy G.W."/>
            <person name="Vacquier V.D."/>
        </authorList>
    </citation>
    <scope>NUCLEOTIDE SEQUENCE [LARGE SCALE GENOMIC DNA]</scope>
    <source>
        <strain evidence="2 3">GSMNP</strain>
    </source>
</reference>
<evidence type="ECO:0000313" key="2">
    <source>
        <dbReference type="EMBL" id="OMJ13195.1"/>
    </source>
</evidence>
<protein>
    <submittedName>
        <fullName evidence="2">Uncharacterized protein</fullName>
    </submittedName>
</protein>
<accession>A0A1R1XEX8</accession>
<dbReference type="EMBL" id="LSSN01003593">
    <property type="protein sequence ID" value="OMJ13195.1"/>
    <property type="molecule type" value="Genomic_DNA"/>
</dbReference>
<evidence type="ECO:0000313" key="3">
    <source>
        <dbReference type="Proteomes" id="UP000187283"/>
    </source>
</evidence>
<dbReference type="AlphaFoldDB" id="A0A1R1XEX8"/>
<name>A0A1R1XEX8_9FUNG</name>
<gene>
    <name evidence="2" type="ORF">AYI70_g8655</name>
</gene>
<comment type="caution">
    <text evidence="2">The sequence shown here is derived from an EMBL/GenBank/DDBJ whole genome shotgun (WGS) entry which is preliminary data.</text>
</comment>
<evidence type="ECO:0000256" key="1">
    <source>
        <dbReference type="SAM" id="Coils"/>
    </source>
</evidence>
<proteinExistence type="predicted"/>
<keyword evidence="1" id="KW-0175">Coiled coil</keyword>
<sequence length="155" mass="17807">MERVTGAENQKIDLSGHEIDSISLDQKLDQDSKENKLKVKNESSSIKIGLETNISQKNEKSLSEMLKYDRTLIREPIISIDVNNLKYSNARKSTNKKLTLEEKMEKVKNIRDKMKKEGEKISEQYFTKFNEPKASKLPISTEETESVDLWLASAL</sequence>